<reference evidence="1 2" key="1">
    <citation type="submission" date="2013-09" db="EMBL/GenBank/DDBJ databases">
        <authorList>
            <consortium name="DOE Joint Genome Institute"/>
            <person name="Klenk H.-P."/>
            <person name="Huntemann M."/>
            <person name="Han J."/>
            <person name="Chen A."/>
            <person name="Kyrpides N."/>
            <person name="Mavromatis K."/>
            <person name="Markowitz V."/>
            <person name="Palaniappan K."/>
            <person name="Ivanova N."/>
            <person name="Schaumberg A."/>
            <person name="Pati A."/>
            <person name="Liolios K."/>
            <person name="Nordberg H.P."/>
            <person name="Cantor M.N."/>
            <person name="Hua S.X."/>
            <person name="Woyke T."/>
        </authorList>
    </citation>
    <scope>NUCLEOTIDE SEQUENCE [LARGE SCALE GENOMIC DNA]</scope>
    <source>
        <strain evidence="1 2">DSM 14336</strain>
    </source>
</reference>
<dbReference type="OrthoDB" id="7868545at2"/>
<dbReference type="RefSeq" id="WP_024090537.1">
    <property type="nucleotide sequence ID" value="NC_023135.1"/>
</dbReference>
<evidence type="ECO:0000313" key="1">
    <source>
        <dbReference type="EMBL" id="AHD01213.1"/>
    </source>
</evidence>
<protein>
    <submittedName>
        <fullName evidence="1">Uncharacterized protein</fullName>
    </submittedName>
</protein>
<keyword evidence="2" id="KW-1185">Reference proteome</keyword>
<dbReference type="Proteomes" id="UP000018780">
    <property type="component" value="Chromosome"/>
</dbReference>
<evidence type="ECO:0000313" key="2">
    <source>
        <dbReference type="Proteomes" id="UP000018780"/>
    </source>
</evidence>
<dbReference type="AlphaFoldDB" id="V9VT64"/>
<name>V9VT64_9RHOB</name>
<dbReference type="HOGENOM" id="CLU_2119873_0_0_5"/>
<organism evidence="1 2">
    <name type="scientific">Leisingera methylohalidivorans DSM 14336</name>
    <dbReference type="NCBI Taxonomy" id="999552"/>
    <lineage>
        <taxon>Bacteria</taxon>
        <taxon>Pseudomonadati</taxon>
        <taxon>Pseudomonadota</taxon>
        <taxon>Alphaproteobacteria</taxon>
        <taxon>Rhodobacterales</taxon>
        <taxon>Roseobacteraceae</taxon>
        <taxon>Leisingera</taxon>
    </lineage>
</organism>
<accession>V9VT64</accession>
<dbReference type="KEGG" id="lmd:METH_11485"/>
<proteinExistence type="predicted"/>
<sequence length="118" mass="12936">MFGIVLWRDDRLNKAVIWCDDQGDLAFYTRKASEDFLELNPGDWVEFKLKLNGNCRIAENLALLLEQGSPDLADRLCAAAGCGAEPAGAGQENGTVVPFPQHSVKKRRIAAPLHVSRG</sequence>
<dbReference type="EMBL" id="CP006773">
    <property type="protein sequence ID" value="AHD01213.1"/>
    <property type="molecule type" value="Genomic_DNA"/>
</dbReference>
<dbReference type="PATRIC" id="fig|999552.6.peg.2290"/>
<gene>
    <name evidence="1" type="ORF">METH_11485</name>
</gene>